<dbReference type="GO" id="GO:0004301">
    <property type="term" value="F:epoxide hydrolase activity"/>
    <property type="evidence" value="ECO:0007669"/>
    <property type="project" value="TreeGrafter"/>
</dbReference>
<comment type="similarity">
    <text evidence="1">Belongs to the peptidase S33 family.</text>
</comment>
<proteinExistence type="inferred from homology"/>
<dbReference type="EMBL" id="JARKIE010000247">
    <property type="protein sequence ID" value="KAJ7661741.1"/>
    <property type="molecule type" value="Genomic_DNA"/>
</dbReference>
<dbReference type="PANTHER" id="PTHR21661:SF35">
    <property type="entry name" value="EPOXIDE HYDROLASE"/>
    <property type="match status" value="1"/>
</dbReference>
<accession>A0AAD7G6X1</accession>
<dbReference type="PANTHER" id="PTHR21661">
    <property type="entry name" value="EPOXIDE HYDROLASE 1-RELATED"/>
    <property type="match status" value="1"/>
</dbReference>
<evidence type="ECO:0000256" key="4">
    <source>
        <dbReference type="SAM" id="SignalP"/>
    </source>
</evidence>
<feature type="chain" id="PRO_5042010761" evidence="4">
    <location>
        <begin position="18"/>
        <end position="126"/>
    </location>
</feature>
<feature type="domain" description="Epoxide hydrolase N-terminal" evidence="5">
    <location>
        <begin position="29"/>
        <end position="123"/>
    </location>
</feature>
<evidence type="ECO:0000313" key="7">
    <source>
        <dbReference type="Proteomes" id="UP001221757"/>
    </source>
</evidence>
<evidence type="ECO:0000256" key="1">
    <source>
        <dbReference type="ARBA" id="ARBA00010088"/>
    </source>
</evidence>
<dbReference type="Pfam" id="PF06441">
    <property type="entry name" value="EHN"/>
    <property type="match status" value="1"/>
</dbReference>
<dbReference type="GO" id="GO:0097176">
    <property type="term" value="P:epoxide metabolic process"/>
    <property type="evidence" value="ECO:0007669"/>
    <property type="project" value="TreeGrafter"/>
</dbReference>
<dbReference type="InterPro" id="IPR010497">
    <property type="entry name" value="Epoxide_hydro_N"/>
</dbReference>
<evidence type="ECO:0000256" key="3">
    <source>
        <dbReference type="ARBA" id="ARBA00022801"/>
    </source>
</evidence>
<dbReference type="SUPFAM" id="SSF53474">
    <property type="entry name" value="alpha/beta-Hydrolases"/>
    <property type="match status" value="1"/>
</dbReference>
<keyword evidence="4" id="KW-0732">Signal</keyword>
<dbReference type="AlphaFoldDB" id="A0AAD7G6X1"/>
<protein>
    <submittedName>
        <fullName evidence="6">Epoxide hydrolase N terminus-domain-containing protein</fullName>
    </submittedName>
</protein>
<dbReference type="Proteomes" id="UP001221757">
    <property type="component" value="Unassembled WGS sequence"/>
</dbReference>
<dbReference type="InterPro" id="IPR029058">
    <property type="entry name" value="AB_hydrolase_fold"/>
</dbReference>
<gene>
    <name evidence="6" type="ORF">B0H17DRAFT_1212141</name>
</gene>
<evidence type="ECO:0000256" key="2">
    <source>
        <dbReference type="ARBA" id="ARBA00022797"/>
    </source>
</evidence>
<keyword evidence="3 6" id="KW-0378">Hydrolase</keyword>
<keyword evidence="2" id="KW-0058">Aromatic hydrocarbons catabolism</keyword>
<feature type="signal peptide" evidence="4">
    <location>
        <begin position="1"/>
        <end position="17"/>
    </location>
</feature>
<evidence type="ECO:0000259" key="5">
    <source>
        <dbReference type="Pfam" id="PF06441"/>
    </source>
</evidence>
<comment type="caution">
    <text evidence="6">The sequence shown here is derived from an EMBL/GenBank/DDBJ whole genome shotgun (WGS) entry which is preliminary data.</text>
</comment>
<keyword evidence="7" id="KW-1185">Reference proteome</keyword>
<name>A0AAD7G6X1_MYCRO</name>
<reference evidence="6" key="1">
    <citation type="submission" date="2023-03" db="EMBL/GenBank/DDBJ databases">
        <title>Massive genome expansion in bonnet fungi (Mycena s.s.) driven by repeated elements and novel gene families across ecological guilds.</title>
        <authorList>
            <consortium name="Lawrence Berkeley National Laboratory"/>
            <person name="Harder C.B."/>
            <person name="Miyauchi S."/>
            <person name="Viragh M."/>
            <person name="Kuo A."/>
            <person name="Thoen E."/>
            <person name="Andreopoulos B."/>
            <person name="Lu D."/>
            <person name="Skrede I."/>
            <person name="Drula E."/>
            <person name="Henrissat B."/>
            <person name="Morin E."/>
            <person name="Kohler A."/>
            <person name="Barry K."/>
            <person name="LaButti K."/>
            <person name="Morin E."/>
            <person name="Salamov A."/>
            <person name="Lipzen A."/>
            <person name="Mereny Z."/>
            <person name="Hegedus B."/>
            <person name="Baldrian P."/>
            <person name="Stursova M."/>
            <person name="Weitz H."/>
            <person name="Taylor A."/>
            <person name="Grigoriev I.V."/>
            <person name="Nagy L.G."/>
            <person name="Martin F."/>
            <person name="Kauserud H."/>
        </authorList>
    </citation>
    <scope>NUCLEOTIDE SEQUENCE</scope>
    <source>
        <strain evidence="6">CBHHK067</strain>
    </source>
</reference>
<sequence length="126" mass="14103">MFFALNFFSILVATTAAAPGAANARFSLKPFKIDLSSKIPRLTELVRNTCLPQKALYPEPGQGQGIQLDFLRELQTEWVEGFDWDAQQAELEQYTVVIEGQTVHFVHEKSEDPDAILIILIHGGDE</sequence>
<organism evidence="6 7">
    <name type="scientific">Mycena rosella</name>
    <name type="common">Pink bonnet</name>
    <name type="synonym">Agaricus rosellus</name>
    <dbReference type="NCBI Taxonomy" id="1033263"/>
    <lineage>
        <taxon>Eukaryota</taxon>
        <taxon>Fungi</taxon>
        <taxon>Dikarya</taxon>
        <taxon>Basidiomycota</taxon>
        <taxon>Agaricomycotina</taxon>
        <taxon>Agaricomycetes</taxon>
        <taxon>Agaricomycetidae</taxon>
        <taxon>Agaricales</taxon>
        <taxon>Marasmiineae</taxon>
        <taxon>Mycenaceae</taxon>
        <taxon>Mycena</taxon>
    </lineage>
</organism>
<evidence type="ECO:0000313" key="6">
    <source>
        <dbReference type="EMBL" id="KAJ7661741.1"/>
    </source>
</evidence>
<dbReference type="Gene3D" id="3.40.50.1820">
    <property type="entry name" value="alpha/beta hydrolase"/>
    <property type="match status" value="1"/>
</dbReference>